<dbReference type="PANTHER" id="PTHR30348">
    <property type="entry name" value="UNCHARACTERIZED PROTEIN YECE"/>
    <property type="match status" value="1"/>
</dbReference>
<dbReference type="Proteomes" id="UP001501746">
    <property type="component" value="Unassembled WGS sequence"/>
</dbReference>
<evidence type="ECO:0000313" key="1">
    <source>
        <dbReference type="EMBL" id="GAA1833131.1"/>
    </source>
</evidence>
<accession>A0ABN2MP05</accession>
<dbReference type="InterPro" id="IPR002763">
    <property type="entry name" value="DUF72"/>
</dbReference>
<dbReference type="InterPro" id="IPR036520">
    <property type="entry name" value="UPF0759_sf"/>
</dbReference>
<dbReference type="Pfam" id="PF01904">
    <property type="entry name" value="DUF72"/>
    <property type="match status" value="1"/>
</dbReference>
<name>A0ABN2MP05_9MICO</name>
<sequence length="277" mass="31624">MAELYCRKGLTHNGTPGYHGRSSVHVASAAREEGDRVIRIGTSGWSYASWRGVFYQPGLPQGQWLARYAEEFDTVELNASFYRWPGDAGFRRWHDRLPPGFALTVKAPRGLTHAKRLADPEAWLQRISRAWEQLGDRHGILLLQLPPGFERDDDRLEDFLRQLPRDVSAAVEFRHPSWQDEAVFAILEAHGAAYCVMDGAGLPTIPRATAEVVYVRFHGPDPDRLYVGSYSDDALERWAGQLREWEAEGRRVYAYFNNDEHGYAVLNARRLRELVES</sequence>
<proteinExistence type="predicted"/>
<keyword evidence="2" id="KW-1185">Reference proteome</keyword>
<dbReference type="SUPFAM" id="SSF117396">
    <property type="entry name" value="TM1631-like"/>
    <property type="match status" value="1"/>
</dbReference>
<comment type="caution">
    <text evidence="1">The sequence shown here is derived from an EMBL/GenBank/DDBJ whole genome shotgun (WGS) entry which is preliminary data.</text>
</comment>
<dbReference type="Gene3D" id="3.20.20.410">
    <property type="entry name" value="Protein of unknown function UPF0759"/>
    <property type="match status" value="1"/>
</dbReference>
<dbReference type="EMBL" id="BAAANK010000004">
    <property type="protein sequence ID" value="GAA1833131.1"/>
    <property type="molecule type" value="Genomic_DNA"/>
</dbReference>
<dbReference type="RefSeq" id="WP_157428620.1">
    <property type="nucleotide sequence ID" value="NZ_BAAANK010000004.1"/>
</dbReference>
<dbReference type="PANTHER" id="PTHR30348:SF4">
    <property type="entry name" value="DUF72 DOMAIN-CONTAINING PROTEIN"/>
    <property type="match status" value="1"/>
</dbReference>
<protein>
    <submittedName>
        <fullName evidence="1">DUF72 domain-containing protein</fullName>
    </submittedName>
</protein>
<organism evidence="1 2">
    <name type="scientific">Agromyces salentinus</name>
    <dbReference type="NCBI Taxonomy" id="269421"/>
    <lineage>
        <taxon>Bacteria</taxon>
        <taxon>Bacillati</taxon>
        <taxon>Actinomycetota</taxon>
        <taxon>Actinomycetes</taxon>
        <taxon>Micrococcales</taxon>
        <taxon>Microbacteriaceae</taxon>
        <taxon>Agromyces</taxon>
    </lineage>
</organism>
<evidence type="ECO:0000313" key="2">
    <source>
        <dbReference type="Proteomes" id="UP001501746"/>
    </source>
</evidence>
<reference evidence="1 2" key="1">
    <citation type="journal article" date="2019" name="Int. J. Syst. Evol. Microbiol.">
        <title>The Global Catalogue of Microorganisms (GCM) 10K type strain sequencing project: providing services to taxonomists for standard genome sequencing and annotation.</title>
        <authorList>
            <consortium name="The Broad Institute Genomics Platform"/>
            <consortium name="The Broad Institute Genome Sequencing Center for Infectious Disease"/>
            <person name="Wu L."/>
            <person name="Ma J."/>
        </authorList>
    </citation>
    <scope>NUCLEOTIDE SEQUENCE [LARGE SCALE GENOMIC DNA]</scope>
    <source>
        <strain evidence="1 2">JCM 14323</strain>
    </source>
</reference>
<gene>
    <name evidence="1" type="ORF">GCM10009750_16810</name>
</gene>